<evidence type="ECO:0000256" key="1">
    <source>
        <dbReference type="SAM" id="Coils"/>
    </source>
</evidence>
<gene>
    <name evidence="3" type="ORF">CKY28_04940</name>
</gene>
<proteinExistence type="predicted"/>
<reference evidence="4" key="1">
    <citation type="submission" date="2017-09" db="EMBL/GenBank/DDBJ databases">
        <authorList>
            <person name="Feng G."/>
            <person name="Zhu H."/>
        </authorList>
    </citation>
    <scope>NUCLEOTIDE SEQUENCE [LARGE SCALE GENOMIC DNA]</scope>
    <source>
        <strain evidence="4">1PNM-20</strain>
    </source>
</reference>
<accession>A0A2A2SHE1</accession>
<dbReference type="OrthoDB" id="7391128at2"/>
<evidence type="ECO:0000256" key="2">
    <source>
        <dbReference type="SAM" id="Phobius"/>
    </source>
</evidence>
<feature type="coiled-coil region" evidence="1">
    <location>
        <begin position="30"/>
        <end position="57"/>
    </location>
</feature>
<feature type="transmembrane region" description="Helical" evidence="2">
    <location>
        <begin position="12"/>
        <end position="31"/>
    </location>
</feature>
<protein>
    <recommendedName>
        <fullName evidence="5">Colicin transporter</fullName>
    </recommendedName>
</protein>
<evidence type="ECO:0000313" key="3">
    <source>
        <dbReference type="EMBL" id="PAX08714.1"/>
    </source>
</evidence>
<keyword evidence="4" id="KW-1185">Reference proteome</keyword>
<keyword evidence="2" id="KW-0472">Membrane</keyword>
<sequence length="194" mass="20214">MMAAYRLRGLGWFASCAGIVLSFYLVSLQVAGERNKLEALNGRIRAAERDIRALETEFDTRANLQQLEKWNGDILALSAPVAGQFVADERQLASALYRVPAMPGGEGEMKTAALVVPSLPVAPEPMMETAKAPAGAGAVAHAVARAPVTSNGAVAAAAAPPAARPASARLQRVAMIDGNLLADLGARARAEASR</sequence>
<name>A0A2A2SHE1_9SPHN</name>
<dbReference type="EMBL" id="NSLI01000002">
    <property type="protein sequence ID" value="PAX08714.1"/>
    <property type="molecule type" value="Genomic_DNA"/>
</dbReference>
<dbReference type="RefSeq" id="WP_095997226.1">
    <property type="nucleotide sequence ID" value="NZ_NSLI01000002.1"/>
</dbReference>
<evidence type="ECO:0008006" key="5">
    <source>
        <dbReference type="Google" id="ProtNLM"/>
    </source>
</evidence>
<keyword evidence="2" id="KW-0812">Transmembrane</keyword>
<keyword evidence="2" id="KW-1133">Transmembrane helix</keyword>
<evidence type="ECO:0000313" key="4">
    <source>
        <dbReference type="Proteomes" id="UP000218151"/>
    </source>
</evidence>
<keyword evidence="1" id="KW-0175">Coiled coil</keyword>
<organism evidence="3 4">
    <name type="scientific">Sphingomonas lenta</name>
    <dbReference type="NCBI Taxonomy" id="1141887"/>
    <lineage>
        <taxon>Bacteria</taxon>
        <taxon>Pseudomonadati</taxon>
        <taxon>Pseudomonadota</taxon>
        <taxon>Alphaproteobacteria</taxon>
        <taxon>Sphingomonadales</taxon>
        <taxon>Sphingomonadaceae</taxon>
        <taxon>Sphingomonas</taxon>
    </lineage>
</organism>
<comment type="caution">
    <text evidence="3">The sequence shown here is derived from an EMBL/GenBank/DDBJ whole genome shotgun (WGS) entry which is preliminary data.</text>
</comment>
<dbReference type="AlphaFoldDB" id="A0A2A2SHE1"/>
<dbReference type="Proteomes" id="UP000218151">
    <property type="component" value="Unassembled WGS sequence"/>
</dbReference>